<dbReference type="InterPro" id="IPR007791">
    <property type="entry name" value="DjlA_N"/>
</dbReference>
<keyword evidence="4" id="KW-1185">Reference proteome</keyword>
<dbReference type="InterPro" id="IPR050817">
    <property type="entry name" value="DjlA_DnaK_co-chaperone"/>
</dbReference>
<dbReference type="PANTHER" id="PTHR24074">
    <property type="entry name" value="CO-CHAPERONE PROTEIN DJLA"/>
    <property type="match status" value="1"/>
</dbReference>
<reference evidence="4" key="1">
    <citation type="journal article" date="2019" name="Int. J. Syst. Evol. Microbiol.">
        <title>The Global Catalogue of Microorganisms (GCM) 10K type strain sequencing project: providing services to taxonomists for standard genome sequencing and annotation.</title>
        <authorList>
            <consortium name="The Broad Institute Genomics Platform"/>
            <consortium name="The Broad Institute Genome Sequencing Center for Infectious Disease"/>
            <person name="Wu L."/>
            <person name="Ma J."/>
        </authorList>
    </citation>
    <scope>NUCLEOTIDE SEQUENCE [LARGE SCALE GENOMIC DNA]</scope>
    <source>
        <strain evidence="4">CCUG 61485</strain>
    </source>
</reference>
<keyword evidence="1" id="KW-0812">Transmembrane</keyword>
<comment type="caution">
    <text evidence="3">The sequence shown here is derived from an EMBL/GenBank/DDBJ whole genome shotgun (WGS) entry which is preliminary data.</text>
</comment>
<dbReference type="SUPFAM" id="SSF158682">
    <property type="entry name" value="TerB-like"/>
    <property type="match status" value="1"/>
</dbReference>
<feature type="domain" description="J" evidence="2">
    <location>
        <begin position="186"/>
        <end position="248"/>
    </location>
</feature>
<dbReference type="InterPro" id="IPR029024">
    <property type="entry name" value="TerB-like"/>
</dbReference>
<dbReference type="Gene3D" id="1.10.287.110">
    <property type="entry name" value="DnaJ domain"/>
    <property type="match status" value="1"/>
</dbReference>
<protein>
    <submittedName>
        <fullName evidence="3">TerB family tellurite resistance protein</fullName>
    </submittedName>
</protein>
<evidence type="ECO:0000313" key="4">
    <source>
        <dbReference type="Proteomes" id="UP001597201"/>
    </source>
</evidence>
<dbReference type="Gene3D" id="1.10.3680.10">
    <property type="entry name" value="TerB-like"/>
    <property type="match status" value="1"/>
</dbReference>
<evidence type="ECO:0000259" key="2">
    <source>
        <dbReference type="PROSITE" id="PS50076"/>
    </source>
</evidence>
<proteinExistence type="predicted"/>
<name>A0ABW3XX43_9FLAO</name>
<gene>
    <name evidence="3" type="ORF">ACFQ39_00795</name>
</gene>
<dbReference type="SUPFAM" id="SSF46565">
    <property type="entry name" value="Chaperone J-domain"/>
    <property type="match status" value="1"/>
</dbReference>
<accession>A0ABW3XX43</accession>
<dbReference type="PROSITE" id="PS50076">
    <property type="entry name" value="DNAJ_2"/>
    <property type="match status" value="1"/>
</dbReference>
<dbReference type="SMART" id="SM00271">
    <property type="entry name" value="DnaJ"/>
    <property type="match status" value="1"/>
</dbReference>
<dbReference type="Pfam" id="PF05099">
    <property type="entry name" value="TerB"/>
    <property type="match status" value="1"/>
</dbReference>
<evidence type="ECO:0000313" key="3">
    <source>
        <dbReference type="EMBL" id="MFD1314138.1"/>
    </source>
</evidence>
<evidence type="ECO:0000256" key="1">
    <source>
        <dbReference type="SAM" id="Phobius"/>
    </source>
</evidence>
<dbReference type="Proteomes" id="UP001597201">
    <property type="component" value="Unassembled WGS sequence"/>
</dbReference>
<dbReference type="CDD" id="cd06257">
    <property type="entry name" value="DnaJ"/>
    <property type="match status" value="1"/>
</dbReference>
<dbReference type="InterPro" id="IPR036869">
    <property type="entry name" value="J_dom_sf"/>
</dbReference>
<dbReference type="InterPro" id="IPR001623">
    <property type="entry name" value="DnaJ_domain"/>
</dbReference>
<keyword evidence="1" id="KW-0472">Membrane</keyword>
<keyword evidence="1" id="KW-1133">Transmembrane helix</keyword>
<dbReference type="RefSeq" id="WP_377175460.1">
    <property type="nucleotide sequence ID" value="NZ_JBHTMY010000001.1"/>
</dbReference>
<dbReference type="PRINTS" id="PR00625">
    <property type="entry name" value="JDOMAIN"/>
</dbReference>
<dbReference type="EMBL" id="JBHTMY010000001">
    <property type="protein sequence ID" value="MFD1314138.1"/>
    <property type="molecule type" value="Genomic_DNA"/>
</dbReference>
<organism evidence="3 4">
    <name type="scientific">Namhaeicola litoreus</name>
    <dbReference type="NCBI Taxonomy" id="1052145"/>
    <lineage>
        <taxon>Bacteria</taxon>
        <taxon>Pseudomonadati</taxon>
        <taxon>Bacteroidota</taxon>
        <taxon>Flavobacteriia</taxon>
        <taxon>Flavobacteriales</taxon>
        <taxon>Flavobacteriaceae</taxon>
        <taxon>Namhaeicola</taxon>
    </lineage>
</organism>
<sequence>MKGFSKFILAFLGFFIAGSVGGLIGFGLGYLFDEYVLGQLIQYTQTDSTHKKAVGFEINVLFLAAVVIKVDGNINQRELHFVRNAFLSMYGKERANSAFKMFKSIIQSKSKINTRQVCLNVNEHMQMAERINLLRFLFNVAKADGQVGALEVNKLKSISNYLYISSYDFESVKRLFYKEQQTVSRNSYAILGLDNTASNEEIKSAYRKLVKKYHPDKIRTLTSAQIEASEEKFREVQKAYEKIQLARGM</sequence>
<feature type="transmembrane region" description="Helical" evidence="1">
    <location>
        <begin position="7"/>
        <end position="32"/>
    </location>
</feature>
<dbReference type="Pfam" id="PF00226">
    <property type="entry name" value="DnaJ"/>
    <property type="match status" value="1"/>
</dbReference>